<dbReference type="InterPro" id="IPR001647">
    <property type="entry name" value="HTH_TetR"/>
</dbReference>
<evidence type="ECO:0000256" key="1">
    <source>
        <dbReference type="ARBA" id="ARBA00023015"/>
    </source>
</evidence>
<dbReference type="Pfam" id="PF00440">
    <property type="entry name" value="TetR_N"/>
    <property type="match status" value="1"/>
</dbReference>
<dbReference type="PANTHER" id="PTHR47506">
    <property type="entry name" value="TRANSCRIPTIONAL REGULATORY PROTEIN"/>
    <property type="match status" value="1"/>
</dbReference>
<proteinExistence type="predicted"/>
<dbReference type="SUPFAM" id="SSF46689">
    <property type="entry name" value="Homeodomain-like"/>
    <property type="match status" value="1"/>
</dbReference>
<evidence type="ECO:0000256" key="4">
    <source>
        <dbReference type="PROSITE-ProRule" id="PRU00335"/>
    </source>
</evidence>
<dbReference type="AlphaFoldDB" id="A0A2P5GRG1"/>
<dbReference type="GO" id="GO:0003677">
    <property type="term" value="F:DNA binding"/>
    <property type="evidence" value="ECO:0007669"/>
    <property type="project" value="UniProtKB-UniRule"/>
</dbReference>
<evidence type="ECO:0000313" key="9">
    <source>
        <dbReference type="Proteomes" id="UP000247005"/>
    </source>
</evidence>
<dbReference type="InterPro" id="IPR009057">
    <property type="entry name" value="Homeodomain-like_sf"/>
</dbReference>
<evidence type="ECO:0000313" key="7">
    <source>
        <dbReference type="EMBL" id="POP49140.1"/>
    </source>
</evidence>
<keyword evidence="2 4" id="KW-0238">DNA-binding</keyword>
<dbReference type="EMBL" id="PQGD01000006">
    <property type="protein sequence ID" value="POP49140.1"/>
    <property type="molecule type" value="Genomic_DNA"/>
</dbReference>
<dbReference type="Proteomes" id="UP000247005">
    <property type="component" value="Unassembled WGS sequence"/>
</dbReference>
<reference evidence="8 9" key="1">
    <citation type="submission" date="2018-01" db="EMBL/GenBank/DDBJ databases">
        <title>Superficieibacter electus gen. nov., sp. nov., an extended-spectrum beta-lactamase possessing member of the Enterobacteriaceae family, isolated from intensive care unit surfaces.</title>
        <authorList>
            <person name="Potter R.F."/>
            <person name="D'Souza A.W."/>
        </authorList>
    </citation>
    <scope>NUCLEOTIDE SEQUENCE [LARGE SCALE GENOMIC DNA]</scope>
    <source>
        <strain evidence="7 9">BP-1</strain>
        <strain evidence="6 8">BP-2</strain>
    </source>
</reference>
<name>A0A2P5GRG1_9ENTR</name>
<sequence length="189" mass="21109">MARPRTLDREALLNAAEAIIGNEGTQALSFGSIAIKAGVSKASVQSAFGSREKILDALLERWMEKEQARYLHYLGTLTDAQSQLQAHLCSTKEESNESGSRILTLLAAQIGSGAQSEYMKAWYQKRMGNFEATSREERKRRAIYLAAEGAIFIRNMVGYPIGDVVWNDIFNDLELMLNEQKESFGLKEP</sequence>
<comment type="caution">
    <text evidence="7">The sequence shown here is derived from an EMBL/GenBank/DDBJ whole genome shotgun (WGS) entry which is preliminary data.</text>
</comment>
<feature type="domain" description="HTH tetR-type" evidence="5">
    <location>
        <begin position="6"/>
        <end position="66"/>
    </location>
</feature>
<evidence type="ECO:0000256" key="3">
    <source>
        <dbReference type="ARBA" id="ARBA00023163"/>
    </source>
</evidence>
<keyword evidence="8" id="KW-1185">Reference proteome</keyword>
<dbReference type="PANTHER" id="PTHR47506:SF1">
    <property type="entry name" value="HTH-TYPE TRANSCRIPTIONAL REGULATOR YJDC"/>
    <property type="match status" value="1"/>
</dbReference>
<protein>
    <submittedName>
        <fullName evidence="7">TetR/AcrR family transcriptional regulator</fullName>
    </submittedName>
</protein>
<keyword evidence="1" id="KW-0805">Transcription regulation</keyword>
<feature type="DNA-binding region" description="H-T-H motif" evidence="4">
    <location>
        <begin position="29"/>
        <end position="48"/>
    </location>
</feature>
<dbReference type="InterPro" id="IPR041479">
    <property type="entry name" value="TetR_CgmR_C"/>
</dbReference>
<dbReference type="EMBL" id="PQGE01000005">
    <property type="protein sequence ID" value="POP45834.1"/>
    <property type="molecule type" value="Genomic_DNA"/>
</dbReference>
<gene>
    <name evidence="7" type="ORF">CHU32_08480</name>
    <name evidence="6" type="ORF">CHU33_06935</name>
</gene>
<dbReference type="Pfam" id="PF17937">
    <property type="entry name" value="TetR_C_28"/>
    <property type="match status" value="1"/>
</dbReference>
<evidence type="ECO:0000256" key="2">
    <source>
        <dbReference type="ARBA" id="ARBA00023125"/>
    </source>
</evidence>
<dbReference type="RefSeq" id="WP_103675360.1">
    <property type="nucleotide sequence ID" value="NZ_PQGD01000006.1"/>
</dbReference>
<dbReference type="PROSITE" id="PS50977">
    <property type="entry name" value="HTH_TETR_2"/>
    <property type="match status" value="1"/>
</dbReference>
<dbReference type="OrthoDB" id="9809772at2"/>
<dbReference type="Gene3D" id="1.10.357.10">
    <property type="entry name" value="Tetracycline Repressor, domain 2"/>
    <property type="match status" value="1"/>
</dbReference>
<accession>A0A2P5GRG1</accession>
<keyword evidence="3" id="KW-0804">Transcription</keyword>
<evidence type="ECO:0000259" key="5">
    <source>
        <dbReference type="PROSITE" id="PS50977"/>
    </source>
</evidence>
<dbReference type="Proteomes" id="UP000237073">
    <property type="component" value="Unassembled WGS sequence"/>
</dbReference>
<evidence type="ECO:0000313" key="8">
    <source>
        <dbReference type="Proteomes" id="UP000237073"/>
    </source>
</evidence>
<evidence type="ECO:0000313" key="6">
    <source>
        <dbReference type="EMBL" id="POP45834.1"/>
    </source>
</evidence>
<organism evidence="7 9">
    <name type="scientific">Superficieibacter electus</name>
    <dbReference type="NCBI Taxonomy" id="2022662"/>
    <lineage>
        <taxon>Bacteria</taxon>
        <taxon>Pseudomonadati</taxon>
        <taxon>Pseudomonadota</taxon>
        <taxon>Gammaproteobacteria</taxon>
        <taxon>Enterobacterales</taxon>
        <taxon>Enterobacteriaceae</taxon>
        <taxon>Superficieibacter</taxon>
    </lineage>
</organism>